<dbReference type="Gene3D" id="3.90.550.10">
    <property type="entry name" value="Spore Coat Polysaccharide Biosynthesis Protein SpsA, Chain A"/>
    <property type="match status" value="1"/>
</dbReference>
<keyword evidence="7 9" id="KW-0333">Golgi apparatus</keyword>
<sequence length="692" mass="80904">MLQYSKATTISTINVPSLRTCITRVLSTVSSEVRVICDFWYLQGQYFKIVNIQGDVLTIMLRRERKKLLLILLVIGAIVIILVRFHNNNNNRNEYQVAANAKGLNVAVWKDLCGSDMRSLKEFPLFPHAPVLRLKAKRFQMHFTRKFENFGLRMYGFLTPDESSSYNFHLESSGSSELWLSLDSNPENSKLIANITSGTSLNRAREQDSISLLAGKRYYTEILLKHGHHHWWNDNFLHLKWRSSKWKDELRDIPSNLLSAFEYDMTSKPFDGVKSYSAMIQPMPSEVNILPMHIRHRDPSFINEEVRHRTEIYHLPFIKEEDSKYLFPPCQYNPSYIVKEPLYRYQAMWETHYTSVYPYDFSDIAAGMMDKEKGFISFGNDKMNEDEAKHVVSQVWRQIESKHPGKYSFKKILNVEQNHDQGTGDRYLVELELREISSGKHARFSEYVYRPWDTHVLCTPEGVTWNKSAVINILLTIGNKQGSWILHFLNHMSKIFKKTNDSNFNIVVTEFDGVDIDMKEALKKSGIPHYQHLRLREGFKKAWGLQLAANMVTNPNSILFVMDLHLDIPNHFLDDVRKHCVQGKIAYSPLLIRLSCGATAHRPVGFWEFYGYGLMGMYKSDWDRIGGMNVKEFKNKWGGEDWEICDRILMDGMEIERLKMVHLFHYFHTKKGMWSDASHHNEKSDSTDRYWQ</sequence>
<dbReference type="PANTHER" id="PTHR12369">
    <property type="entry name" value="CHONDROITIN SYNTHASE"/>
    <property type="match status" value="1"/>
</dbReference>
<dbReference type="GO" id="GO:0032580">
    <property type="term" value="C:Golgi cisterna membrane"/>
    <property type="evidence" value="ECO:0007669"/>
    <property type="project" value="UniProtKB-SubCell"/>
</dbReference>
<dbReference type="SUPFAM" id="SSF53448">
    <property type="entry name" value="Nucleotide-diphospho-sugar transferases"/>
    <property type="match status" value="1"/>
</dbReference>
<evidence type="ECO:0000259" key="10">
    <source>
        <dbReference type="PROSITE" id="PS51820"/>
    </source>
</evidence>
<dbReference type="PROSITE" id="PS51820">
    <property type="entry name" value="PA14"/>
    <property type="match status" value="1"/>
</dbReference>
<name>A0A3M6UJ74_POCDA</name>
<organism evidence="11 12">
    <name type="scientific">Pocillopora damicornis</name>
    <name type="common">Cauliflower coral</name>
    <name type="synonym">Millepora damicornis</name>
    <dbReference type="NCBI Taxonomy" id="46731"/>
    <lineage>
        <taxon>Eukaryota</taxon>
        <taxon>Metazoa</taxon>
        <taxon>Cnidaria</taxon>
        <taxon>Anthozoa</taxon>
        <taxon>Hexacorallia</taxon>
        <taxon>Scleractinia</taxon>
        <taxon>Astrocoeniina</taxon>
        <taxon>Pocilloporidae</taxon>
        <taxon>Pocillopora</taxon>
    </lineage>
</organism>
<dbReference type="InterPro" id="IPR037524">
    <property type="entry name" value="PA14/GLEYA"/>
</dbReference>
<dbReference type="SUPFAM" id="SSF56988">
    <property type="entry name" value="Anthrax protective antigen"/>
    <property type="match status" value="1"/>
</dbReference>
<keyword evidence="5 9" id="KW-0735">Signal-anchor</keyword>
<evidence type="ECO:0000256" key="3">
    <source>
        <dbReference type="ARBA" id="ARBA00022679"/>
    </source>
</evidence>
<evidence type="ECO:0000256" key="9">
    <source>
        <dbReference type="RuleBase" id="RU364016"/>
    </source>
</evidence>
<evidence type="ECO:0000256" key="2">
    <source>
        <dbReference type="ARBA" id="ARBA00009239"/>
    </source>
</evidence>
<evidence type="ECO:0000313" key="12">
    <source>
        <dbReference type="Proteomes" id="UP000275408"/>
    </source>
</evidence>
<dbReference type="PANTHER" id="PTHR12369:SF5">
    <property type="entry name" value="HEXOSYLTRANSFERASE"/>
    <property type="match status" value="1"/>
</dbReference>
<dbReference type="EMBL" id="RCHS01001413">
    <property type="protein sequence ID" value="RMX53730.1"/>
    <property type="molecule type" value="Genomic_DNA"/>
</dbReference>
<proteinExistence type="inferred from homology"/>
<evidence type="ECO:0000256" key="5">
    <source>
        <dbReference type="ARBA" id="ARBA00022968"/>
    </source>
</evidence>
<comment type="similarity">
    <text evidence="2 9">Belongs to the chondroitin N-acetylgalactosaminyltransferase family.</text>
</comment>
<dbReference type="InterPro" id="IPR051227">
    <property type="entry name" value="CS_glycosyltransferase"/>
</dbReference>
<evidence type="ECO:0000256" key="6">
    <source>
        <dbReference type="ARBA" id="ARBA00022989"/>
    </source>
</evidence>
<protein>
    <recommendedName>
        <fullName evidence="9">Hexosyltransferase</fullName>
        <ecNumber evidence="9">2.4.1.-</ecNumber>
    </recommendedName>
</protein>
<dbReference type="Pfam" id="PF05679">
    <property type="entry name" value="CHGN"/>
    <property type="match status" value="1"/>
</dbReference>
<keyword evidence="8 9" id="KW-0472">Membrane</keyword>
<comment type="caution">
    <text evidence="11">The sequence shown here is derived from an EMBL/GenBank/DDBJ whole genome shotgun (WGS) entry which is preliminary data.</text>
</comment>
<feature type="transmembrane region" description="Helical" evidence="9">
    <location>
        <begin position="68"/>
        <end position="86"/>
    </location>
</feature>
<accession>A0A3M6UJ74</accession>
<dbReference type="Pfam" id="PF07691">
    <property type="entry name" value="PA14"/>
    <property type="match status" value="1"/>
</dbReference>
<keyword evidence="12" id="KW-1185">Reference proteome</keyword>
<dbReference type="OrthoDB" id="5971499at2759"/>
<keyword evidence="4 9" id="KW-0812">Transmembrane</keyword>
<evidence type="ECO:0000256" key="4">
    <source>
        <dbReference type="ARBA" id="ARBA00022692"/>
    </source>
</evidence>
<dbReference type="InterPro" id="IPR029044">
    <property type="entry name" value="Nucleotide-diphossugar_trans"/>
</dbReference>
<feature type="domain" description="PA14" evidence="10">
    <location>
        <begin position="99"/>
        <end position="257"/>
    </location>
</feature>
<dbReference type="EC" id="2.4.1.-" evidence="9"/>
<dbReference type="InterPro" id="IPR008428">
    <property type="entry name" value="Chond_GalNAc"/>
</dbReference>
<evidence type="ECO:0000256" key="1">
    <source>
        <dbReference type="ARBA" id="ARBA00004447"/>
    </source>
</evidence>
<evidence type="ECO:0000256" key="8">
    <source>
        <dbReference type="ARBA" id="ARBA00023136"/>
    </source>
</evidence>
<keyword evidence="3 9" id="KW-0808">Transferase</keyword>
<reference evidence="11 12" key="1">
    <citation type="journal article" date="2018" name="Sci. Rep.">
        <title>Comparative analysis of the Pocillopora damicornis genome highlights role of immune system in coral evolution.</title>
        <authorList>
            <person name="Cunning R."/>
            <person name="Bay R.A."/>
            <person name="Gillette P."/>
            <person name="Baker A.C."/>
            <person name="Traylor-Knowles N."/>
        </authorList>
    </citation>
    <scope>NUCLEOTIDE SEQUENCE [LARGE SCALE GENOMIC DNA]</scope>
    <source>
        <strain evidence="11">RSMAS</strain>
        <tissue evidence="11">Whole animal</tissue>
    </source>
</reference>
<dbReference type="Proteomes" id="UP000275408">
    <property type="component" value="Unassembled WGS sequence"/>
</dbReference>
<dbReference type="AlphaFoldDB" id="A0A3M6UJ74"/>
<dbReference type="GO" id="GO:0008376">
    <property type="term" value="F:acetylgalactosaminyltransferase activity"/>
    <property type="evidence" value="ECO:0007669"/>
    <property type="project" value="InterPro"/>
</dbReference>
<dbReference type="InterPro" id="IPR011658">
    <property type="entry name" value="PA14_dom"/>
</dbReference>
<comment type="subcellular location">
    <subcellularLocation>
        <location evidence="1 9">Golgi apparatus</location>
        <location evidence="1 9">Golgi stack membrane</location>
        <topology evidence="1 9">Single-pass type II membrane protein</topology>
    </subcellularLocation>
</comment>
<evidence type="ECO:0000256" key="7">
    <source>
        <dbReference type="ARBA" id="ARBA00023034"/>
    </source>
</evidence>
<evidence type="ECO:0000313" key="11">
    <source>
        <dbReference type="EMBL" id="RMX53730.1"/>
    </source>
</evidence>
<gene>
    <name evidence="11" type="ORF">pdam_00000397</name>
</gene>
<keyword evidence="6 9" id="KW-1133">Transmembrane helix</keyword>